<accession>A0ACB7TFI5</accession>
<dbReference type="EMBL" id="CM023481">
    <property type="protein sequence ID" value="KAH6945087.1"/>
    <property type="molecule type" value="Genomic_DNA"/>
</dbReference>
<name>A0ACB7TFI5_HYAAI</name>
<organism evidence="1 2">
    <name type="scientific">Hyalomma asiaticum</name>
    <name type="common">Tick</name>
    <dbReference type="NCBI Taxonomy" id="266040"/>
    <lineage>
        <taxon>Eukaryota</taxon>
        <taxon>Metazoa</taxon>
        <taxon>Ecdysozoa</taxon>
        <taxon>Arthropoda</taxon>
        <taxon>Chelicerata</taxon>
        <taxon>Arachnida</taxon>
        <taxon>Acari</taxon>
        <taxon>Parasitiformes</taxon>
        <taxon>Ixodida</taxon>
        <taxon>Ixodoidea</taxon>
        <taxon>Ixodidae</taxon>
        <taxon>Hyalomminae</taxon>
        <taxon>Hyalomma</taxon>
    </lineage>
</organism>
<comment type="caution">
    <text evidence="1">The sequence shown here is derived from an EMBL/GenBank/DDBJ whole genome shotgun (WGS) entry which is preliminary data.</text>
</comment>
<evidence type="ECO:0000313" key="2">
    <source>
        <dbReference type="Proteomes" id="UP000821845"/>
    </source>
</evidence>
<evidence type="ECO:0000313" key="1">
    <source>
        <dbReference type="EMBL" id="KAH6945087.1"/>
    </source>
</evidence>
<reference evidence="1" key="1">
    <citation type="submission" date="2020-05" db="EMBL/GenBank/DDBJ databases">
        <title>Large-scale comparative analyses of tick genomes elucidate their genetic diversity and vector capacities.</title>
        <authorList>
            <person name="Jia N."/>
            <person name="Wang J."/>
            <person name="Shi W."/>
            <person name="Du L."/>
            <person name="Sun Y."/>
            <person name="Zhan W."/>
            <person name="Jiang J."/>
            <person name="Wang Q."/>
            <person name="Zhang B."/>
            <person name="Ji P."/>
            <person name="Sakyi L.B."/>
            <person name="Cui X."/>
            <person name="Yuan T."/>
            <person name="Jiang B."/>
            <person name="Yang W."/>
            <person name="Lam T.T.-Y."/>
            <person name="Chang Q."/>
            <person name="Ding S."/>
            <person name="Wang X."/>
            <person name="Zhu J."/>
            <person name="Ruan X."/>
            <person name="Zhao L."/>
            <person name="Wei J."/>
            <person name="Que T."/>
            <person name="Du C."/>
            <person name="Cheng J."/>
            <person name="Dai P."/>
            <person name="Han X."/>
            <person name="Huang E."/>
            <person name="Gao Y."/>
            <person name="Liu J."/>
            <person name="Shao H."/>
            <person name="Ye R."/>
            <person name="Li L."/>
            <person name="Wei W."/>
            <person name="Wang X."/>
            <person name="Wang C."/>
            <person name="Yang T."/>
            <person name="Huo Q."/>
            <person name="Li W."/>
            <person name="Guo W."/>
            <person name="Chen H."/>
            <person name="Zhou L."/>
            <person name="Ni X."/>
            <person name="Tian J."/>
            <person name="Zhou Y."/>
            <person name="Sheng Y."/>
            <person name="Liu T."/>
            <person name="Pan Y."/>
            <person name="Xia L."/>
            <person name="Li J."/>
            <person name="Zhao F."/>
            <person name="Cao W."/>
        </authorList>
    </citation>
    <scope>NUCLEOTIDE SEQUENCE</scope>
    <source>
        <strain evidence="1">Hyas-2018</strain>
    </source>
</reference>
<sequence length="321" mass="36136">MSSHHNWTYKKCSLWLLGIFQKAHLQKPAYASPKCRAIYHDYVALAKTRLQDFEVADEKNAFSDDVEQLAQVHDFVQKSIEDFTAKGKIPRAVIEASIFKKPYFTGQFLPVLLNPKNFLDQREVVCSMAQGLLHLGKISQERYDRFVNDCNRKETDETCDVEMSSTLSLPEHLLAQLKSGPLPNKDFEVIILRIIEEVKRNEREGSDKALNLEEELPYSKEVFELSVQEWVNFESKICDGASAAVAPVMRARKAPQCVNRVNHLVGGGGVVTPVLAVCLIFALTARFPDDIAHSARGERALRYSKLGGDVLLLLFALQDGL</sequence>
<dbReference type="Proteomes" id="UP000821845">
    <property type="component" value="Chromosome 1"/>
</dbReference>
<keyword evidence="2" id="KW-1185">Reference proteome</keyword>
<proteinExistence type="predicted"/>
<protein>
    <submittedName>
        <fullName evidence="1">Uncharacterized protein</fullName>
    </submittedName>
</protein>
<gene>
    <name evidence="1" type="ORF">HPB50_007147</name>
</gene>